<dbReference type="Proteomes" id="UP000640335">
    <property type="component" value="Unassembled WGS sequence"/>
</dbReference>
<dbReference type="SUPFAM" id="SSF55811">
    <property type="entry name" value="Nudix"/>
    <property type="match status" value="1"/>
</dbReference>
<dbReference type="InterPro" id="IPR015797">
    <property type="entry name" value="NUDIX_hydrolase-like_dom_sf"/>
</dbReference>
<reference evidence="1 2" key="1">
    <citation type="submission" date="2020-08" db="EMBL/GenBank/DDBJ databases">
        <title>A Genomic Blueprint of the Chicken Gut Microbiome.</title>
        <authorList>
            <person name="Gilroy R."/>
            <person name="Ravi A."/>
            <person name="Getino M."/>
            <person name="Pursley I."/>
            <person name="Horton D.L."/>
            <person name="Alikhan N.-F."/>
            <person name="Baker D."/>
            <person name="Gharbi K."/>
            <person name="Hall N."/>
            <person name="Watson M."/>
            <person name="Adriaenssens E.M."/>
            <person name="Foster-Nyarko E."/>
            <person name="Jarju S."/>
            <person name="Secka A."/>
            <person name="Antonio M."/>
            <person name="Oren A."/>
            <person name="Chaudhuri R."/>
            <person name="La Ragione R.M."/>
            <person name="Hildebrand F."/>
            <person name="Pallen M.J."/>
        </authorList>
    </citation>
    <scope>NUCLEOTIDE SEQUENCE [LARGE SCALE GENOMIC DNA]</scope>
    <source>
        <strain evidence="1 2">Sa3CUN1</strain>
    </source>
</reference>
<proteinExistence type="predicted"/>
<evidence type="ECO:0000313" key="2">
    <source>
        <dbReference type="Proteomes" id="UP000640335"/>
    </source>
</evidence>
<evidence type="ECO:0000313" key="1">
    <source>
        <dbReference type="EMBL" id="MBD7916161.1"/>
    </source>
</evidence>
<evidence type="ECO:0008006" key="3">
    <source>
        <dbReference type="Google" id="ProtNLM"/>
    </source>
</evidence>
<dbReference type="RefSeq" id="WP_191750907.1">
    <property type="nucleotide sequence ID" value="NZ_JACSQZ010000063.1"/>
</dbReference>
<dbReference type="EMBL" id="JACSQZ010000063">
    <property type="protein sequence ID" value="MBD7916161.1"/>
    <property type="molecule type" value="Genomic_DNA"/>
</dbReference>
<sequence>MSKITECSIIIKDDFNNIFLVRRKTKKNQPILWYTVGRKLKGRETEEKCIARAIKDDLKSLAFNVEKIGETIIDETLGEASSVYIGELKEKVVYGNDIAEGKWVSFQEVENYDLADGEKEKILLCLNRY</sequence>
<keyword evidence="2" id="KW-1185">Reference proteome</keyword>
<gene>
    <name evidence="1" type="ORF">H9660_13500</name>
</gene>
<name>A0ABR8Q6V7_9CLOT</name>
<comment type="caution">
    <text evidence="1">The sequence shown here is derived from an EMBL/GenBank/DDBJ whole genome shotgun (WGS) entry which is preliminary data.</text>
</comment>
<protein>
    <recommendedName>
        <fullName evidence="3">Nudix hydrolase domain-containing protein</fullName>
    </recommendedName>
</protein>
<organism evidence="1 2">
    <name type="scientific">Clostridium gallinarum</name>
    <dbReference type="NCBI Taxonomy" id="2762246"/>
    <lineage>
        <taxon>Bacteria</taxon>
        <taxon>Bacillati</taxon>
        <taxon>Bacillota</taxon>
        <taxon>Clostridia</taxon>
        <taxon>Eubacteriales</taxon>
        <taxon>Clostridiaceae</taxon>
        <taxon>Clostridium</taxon>
    </lineage>
</organism>
<dbReference type="Gene3D" id="3.90.79.10">
    <property type="entry name" value="Nucleoside Triphosphate Pyrophosphohydrolase"/>
    <property type="match status" value="1"/>
</dbReference>
<accession>A0ABR8Q6V7</accession>